<evidence type="ECO:0000256" key="5">
    <source>
        <dbReference type="ARBA" id="ARBA00023136"/>
    </source>
</evidence>
<protein>
    <recommendedName>
        <fullName evidence="8">ATP synthase subunit delta</fullName>
    </recommendedName>
    <alternativeName>
        <fullName evidence="8">ATP synthase F(1) sector subunit delta</fullName>
    </alternativeName>
    <alternativeName>
        <fullName evidence="8">F-type ATPase subunit delta</fullName>
        <shortName evidence="8">F-ATPase subunit delta</shortName>
    </alternativeName>
</protein>
<proteinExistence type="inferred from homology"/>
<keyword evidence="4 8" id="KW-0406">Ion transport</keyword>
<dbReference type="HAMAP" id="MF_01416">
    <property type="entry name" value="ATP_synth_delta_bact"/>
    <property type="match status" value="1"/>
</dbReference>
<dbReference type="GO" id="GO:0045259">
    <property type="term" value="C:proton-transporting ATP synthase complex"/>
    <property type="evidence" value="ECO:0007669"/>
    <property type="project" value="UniProtKB-KW"/>
</dbReference>
<keyword evidence="8" id="KW-1003">Cell membrane</keyword>
<comment type="similarity">
    <text evidence="8">Belongs to the ATPase delta chain family.</text>
</comment>
<keyword evidence="10" id="KW-1185">Reference proteome</keyword>
<organism evidence="9 10">
    <name type="scientific">Methylophilales bacterium HTCC2181</name>
    <dbReference type="NCBI Taxonomy" id="383631"/>
    <lineage>
        <taxon>Bacteria</taxon>
        <taxon>Pseudomonadati</taxon>
        <taxon>Pseudomonadota</taxon>
        <taxon>Betaproteobacteria</taxon>
        <taxon>Nitrosomonadales</taxon>
        <taxon>OM43 clade</taxon>
    </lineage>
</organism>
<accession>A0P4Z5</accession>
<dbReference type="EMBL" id="AAUX01000001">
    <property type="protein sequence ID" value="EAV46605.1"/>
    <property type="molecule type" value="Genomic_DNA"/>
</dbReference>
<evidence type="ECO:0000256" key="1">
    <source>
        <dbReference type="ARBA" id="ARBA00004370"/>
    </source>
</evidence>
<keyword evidence="5 8" id="KW-0472">Membrane</keyword>
<dbReference type="Gene3D" id="1.10.520.20">
    <property type="entry name" value="N-terminal domain of the delta subunit of the F1F0-ATP synthase"/>
    <property type="match status" value="1"/>
</dbReference>
<keyword evidence="2 8" id="KW-0813">Transport</keyword>
<dbReference type="Pfam" id="PF00213">
    <property type="entry name" value="OSCP"/>
    <property type="match status" value="1"/>
</dbReference>
<dbReference type="PRINTS" id="PR00125">
    <property type="entry name" value="ATPASEDELTA"/>
</dbReference>
<evidence type="ECO:0000256" key="3">
    <source>
        <dbReference type="ARBA" id="ARBA00022781"/>
    </source>
</evidence>
<evidence type="ECO:0000256" key="4">
    <source>
        <dbReference type="ARBA" id="ARBA00023065"/>
    </source>
</evidence>
<comment type="caution">
    <text evidence="9">The sequence shown here is derived from an EMBL/GenBank/DDBJ whole genome shotgun (WGS) entry which is preliminary data.</text>
</comment>
<dbReference type="SUPFAM" id="SSF47928">
    <property type="entry name" value="N-terminal domain of the delta subunit of the F1F0-ATP synthase"/>
    <property type="match status" value="1"/>
</dbReference>
<evidence type="ECO:0000313" key="9">
    <source>
        <dbReference type="EMBL" id="EAV46605.1"/>
    </source>
</evidence>
<name>A0P4Z5_9PROT</name>
<comment type="function">
    <text evidence="8">This protein is part of the stalk that links CF(0) to CF(1). It either transmits conformational changes from CF(0) to CF(1) or is implicated in proton conduction.</text>
</comment>
<dbReference type="InterPro" id="IPR026015">
    <property type="entry name" value="ATP_synth_OSCP/delta_N_sf"/>
</dbReference>
<comment type="function">
    <text evidence="8">F(1)F(0) ATP synthase produces ATP from ADP in the presence of a proton or sodium gradient. F-type ATPases consist of two structural domains, F(1) containing the extramembraneous catalytic core and F(0) containing the membrane proton channel, linked together by a central stalk and a peripheral stalk. During catalysis, ATP synthesis in the catalytic domain of F(1) is coupled via a rotary mechanism of the central stalk subunits to proton translocation.</text>
</comment>
<reference evidence="9 10" key="1">
    <citation type="submission" date="2006-11" db="EMBL/GenBank/DDBJ databases">
        <authorList>
            <person name="Giovannoni S."/>
            <person name="Vergin K."/>
            <person name="Ferriera S."/>
            <person name="Johnson J."/>
            <person name="Kravitz S."/>
            <person name="Beeson K."/>
            <person name="Sutton G."/>
            <person name="Rogers Y.-H."/>
            <person name="Friedman R."/>
            <person name="Frazier M."/>
            <person name="Venter J.C."/>
        </authorList>
    </citation>
    <scope>NUCLEOTIDE SEQUENCE [LARGE SCALE GENOMIC DNA]</scope>
    <source>
        <strain evidence="9 10">HTCC2181</strain>
    </source>
</reference>
<gene>
    <name evidence="8" type="primary">atpH</name>
    <name evidence="9" type="ORF">MB2181_00990</name>
</gene>
<dbReference type="NCBIfam" id="NF004402">
    <property type="entry name" value="PRK05758.2-2"/>
    <property type="match status" value="1"/>
</dbReference>
<evidence type="ECO:0000256" key="7">
    <source>
        <dbReference type="ARBA" id="ARBA00023310"/>
    </source>
</evidence>
<dbReference type="Proteomes" id="UP000054262">
    <property type="component" value="Unassembled WGS sequence"/>
</dbReference>
<keyword evidence="6 8" id="KW-0139">CF(1)</keyword>
<keyword evidence="3 8" id="KW-0375">Hydrogen ion transport</keyword>
<evidence type="ECO:0000256" key="8">
    <source>
        <dbReference type="HAMAP-Rule" id="MF_01416"/>
    </source>
</evidence>
<dbReference type="PANTHER" id="PTHR11910">
    <property type="entry name" value="ATP SYNTHASE DELTA CHAIN"/>
    <property type="match status" value="1"/>
</dbReference>
<dbReference type="InterPro" id="IPR000711">
    <property type="entry name" value="ATPase_OSCP/dsu"/>
</dbReference>
<evidence type="ECO:0000256" key="6">
    <source>
        <dbReference type="ARBA" id="ARBA00023196"/>
    </source>
</evidence>
<comment type="subcellular location">
    <subcellularLocation>
        <location evidence="8">Cell membrane</location>
        <topology evidence="8">Peripheral membrane protein</topology>
    </subcellularLocation>
    <subcellularLocation>
        <location evidence="1">Membrane</location>
    </subcellularLocation>
</comment>
<evidence type="ECO:0000256" key="2">
    <source>
        <dbReference type="ARBA" id="ARBA00022448"/>
    </source>
</evidence>
<keyword evidence="7 8" id="KW-0066">ATP synthesis</keyword>
<evidence type="ECO:0000313" key="10">
    <source>
        <dbReference type="Proteomes" id="UP000054262"/>
    </source>
</evidence>
<dbReference type="GO" id="GO:0005886">
    <property type="term" value="C:plasma membrane"/>
    <property type="evidence" value="ECO:0007669"/>
    <property type="project" value="UniProtKB-SubCell"/>
</dbReference>
<dbReference type="OrthoDB" id="9816221at2"/>
<sequence>MAEISTVARPYSTGIFNLAKETKKLSEWSDMLHLMASIISNEDMLAFVSDPKIVDEEKEKVLIDLMDKGLTKEGVNLVKLLVENKRLGIVSTISSMFDELKDIDQGTIEADLVFASKPSKKEVDELIKSLEKKFKKKIEANVKVDEEIIGGSIIHVGDTVIDASVKGQLSSLAYNLKA</sequence>
<dbReference type="GO" id="GO:0046933">
    <property type="term" value="F:proton-transporting ATP synthase activity, rotational mechanism"/>
    <property type="evidence" value="ECO:0007669"/>
    <property type="project" value="UniProtKB-UniRule"/>
</dbReference>
<dbReference type="AlphaFoldDB" id="A0P4Z5"/>
<dbReference type="NCBIfam" id="TIGR01145">
    <property type="entry name" value="ATP_synt_delta"/>
    <property type="match status" value="1"/>
</dbReference>